<accession>A0A7R9QUK1</accession>
<dbReference type="Proteomes" id="UP000728032">
    <property type="component" value="Unassembled WGS sequence"/>
</dbReference>
<reference evidence="1" key="1">
    <citation type="submission" date="2020-11" db="EMBL/GenBank/DDBJ databases">
        <authorList>
            <person name="Tran Van P."/>
        </authorList>
    </citation>
    <scope>NUCLEOTIDE SEQUENCE</scope>
</reference>
<evidence type="ECO:0000313" key="2">
    <source>
        <dbReference type="Proteomes" id="UP000728032"/>
    </source>
</evidence>
<name>A0A7R9QUK1_9ACAR</name>
<organism evidence="1">
    <name type="scientific">Oppiella nova</name>
    <dbReference type="NCBI Taxonomy" id="334625"/>
    <lineage>
        <taxon>Eukaryota</taxon>
        <taxon>Metazoa</taxon>
        <taxon>Ecdysozoa</taxon>
        <taxon>Arthropoda</taxon>
        <taxon>Chelicerata</taxon>
        <taxon>Arachnida</taxon>
        <taxon>Acari</taxon>
        <taxon>Acariformes</taxon>
        <taxon>Sarcoptiformes</taxon>
        <taxon>Oribatida</taxon>
        <taxon>Brachypylina</taxon>
        <taxon>Oppioidea</taxon>
        <taxon>Oppiidae</taxon>
        <taxon>Oppiella</taxon>
    </lineage>
</organism>
<evidence type="ECO:0000313" key="1">
    <source>
        <dbReference type="EMBL" id="CAD7658922.1"/>
    </source>
</evidence>
<gene>
    <name evidence="1" type="ORF">ONB1V03_LOCUS15542</name>
</gene>
<feature type="non-terminal residue" evidence="1">
    <location>
        <position position="1"/>
    </location>
</feature>
<dbReference type="EMBL" id="OC930955">
    <property type="protein sequence ID" value="CAD7658922.1"/>
    <property type="molecule type" value="Genomic_DNA"/>
</dbReference>
<dbReference type="AlphaFoldDB" id="A0A7R9QUK1"/>
<keyword evidence="2" id="KW-1185">Reference proteome</keyword>
<protein>
    <submittedName>
        <fullName evidence="1">Uncharacterized protein</fullName>
    </submittedName>
</protein>
<sequence length="465" mass="53960">MDIGDLVPKSAHFECNTNVYNELGIPQTLGIDFEPKGNFTFTWALAVDDQNEHVLCANHFFYIKELIKRTHYSYIQSNEVDISVDMFPIHDSFLTVMDVIYSEMDAQMAIMGGIYATTKSNSLQDLNYNKIPTFGHQLWIVINAIYLSRMDYSILIAVLLFFKNPYSVIDSVEELDANPDLIPMLFTAEADIESLKNIPEVSNAVNKALENYLGYDYEKLFDGINQHINNISVLKTHVLLASKSDLQFIRDLNKVLYKKITHVSKQLYGNRISGHVVHRNVDKFIVKTFKQIVSESREMGFLNKWLEAGLQQAFEIFVNKSFVFEIQEPNPYTMNLDEFKIALGPYLLGILGALFRLFWENLSPYDEEVQKMHKNEFNNEKRRKKEYLVALDLSQTMPPFYSANFECVFGLLDDKKIIPQKFGYDFELRGNFTFTWPLAMDDLEMKVLCASHLFLIKELVRRTQY</sequence>
<proteinExistence type="predicted"/>
<dbReference type="EMBL" id="CAJPVJ010016130">
    <property type="protein sequence ID" value="CAG2176108.1"/>
    <property type="molecule type" value="Genomic_DNA"/>
</dbReference>